<dbReference type="AlphaFoldDB" id="A0A9Q8LE32"/>
<protein>
    <recommendedName>
        <fullName evidence="4">Zn(2)-C6 fungal-type domain-containing protein</fullName>
    </recommendedName>
</protein>
<dbReference type="Proteomes" id="UP000756132">
    <property type="component" value="Chromosome 3"/>
</dbReference>
<dbReference type="Gene3D" id="4.10.240.10">
    <property type="entry name" value="Zn(2)-C6 fungal-type DNA-binding domain"/>
    <property type="match status" value="1"/>
</dbReference>
<dbReference type="InterPro" id="IPR001138">
    <property type="entry name" value="Zn2Cys6_DnaBD"/>
</dbReference>
<sequence>MNTSTDATPIGSRPYRSHKVPACDLCRNRKIRCNIDVAGEPCRFCRERHLSCEYTSKATVDDGLRPPPAKRRRTHADDHDVATPVKSTERGLAQFPSIAGTSPEESSIMLNPPMAEDIEVLEHYLSSASGASSGKPYRLVSSSTEKPIIYLTVPRRRKGLSAASDPGKTQREIIEQILGPNKEDVVALYFDRIHPAFPIVDAKTFYEMWHRDPSEISSALLCDIYTTAVVFWNTSERLRQYSKPDFVFLWNQAVAALQEDFLGPTISTVHASLLDLVGRPVLSITGNIMTLGKTVTLAHSLGLHRDPTSWKATSHEKDIRIRLWWGVYIHDTWSSLAHGTPPLIHAQTHDVPLPQASSLSASGATDAHKRSAQTFLHLCQLSTVLGDLLPFVYSLKPDKVELDRSLRRVECKLDDWESSLPPWLRRSNGELDLVNGASSLHFCFLSVKLLLKRIAYRVSIWVLRFSFHPRSFAEQATSMQADGVAAEARPYHLAMLRQSALELTDYVCFLKEPQLDDFWLPYTAHLLVSTTTILLRCLLESADVTTKRDCATMLVRVQARLECARAESNWDLVDFCLERCSEPVAKIATAMGITRHPTAGGMPTTELASVFNDTDTSMLSTLPEDFLLSVDSLDYPFDTLWDISF</sequence>
<dbReference type="SUPFAM" id="SSF57701">
    <property type="entry name" value="Zn2/Cys6 DNA-binding domain"/>
    <property type="match status" value="1"/>
</dbReference>
<evidence type="ECO:0000256" key="3">
    <source>
        <dbReference type="SAM" id="MobiDB-lite"/>
    </source>
</evidence>
<dbReference type="EMBL" id="CP090165">
    <property type="protein sequence ID" value="UJO14993.1"/>
    <property type="molecule type" value="Genomic_DNA"/>
</dbReference>
<name>A0A9Q8LE32_PASFU</name>
<evidence type="ECO:0000256" key="1">
    <source>
        <dbReference type="ARBA" id="ARBA00022723"/>
    </source>
</evidence>
<dbReference type="PROSITE" id="PS00463">
    <property type="entry name" value="ZN2_CY6_FUNGAL_1"/>
    <property type="match status" value="1"/>
</dbReference>
<keyword evidence="2" id="KW-0539">Nucleus</keyword>
<dbReference type="GeneID" id="71988363"/>
<evidence type="ECO:0000313" key="5">
    <source>
        <dbReference type="EMBL" id="UJO14993.1"/>
    </source>
</evidence>
<dbReference type="RefSeq" id="XP_047759359.1">
    <property type="nucleotide sequence ID" value="XM_047907633.1"/>
</dbReference>
<dbReference type="OrthoDB" id="3034343at2759"/>
<keyword evidence="1" id="KW-0479">Metal-binding</keyword>
<reference evidence="5" key="1">
    <citation type="submission" date="2021-12" db="EMBL/GenBank/DDBJ databases">
        <authorList>
            <person name="Zaccaron A."/>
            <person name="Stergiopoulos I."/>
        </authorList>
    </citation>
    <scope>NUCLEOTIDE SEQUENCE</scope>
    <source>
        <strain evidence="5">Race5_Kim</strain>
    </source>
</reference>
<dbReference type="GO" id="GO:0001080">
    <property type="term" value="P:nitrogen catabolite activation of transcription from RNA polymerase II promoter"/>
    <property type="evidence" value="ECO:0007669"/>
    <property type="project" value="TreeGrafter"/>
</dbReference>
<dbReference type="Pfam" id="PF04082">
    <property type="entry name" value="Fungal_trans"/>
    <property type="match status" value="1"/>
</dbReference>
<dbReference type="KEGG" id="ffu:CLAFUR5_08485"/>
<feature type="region of interest" description="Disordered" evidence="3">
    <location>
        <begin position="60"/>
        <end position="81"/>
    </location>
</feature>
<dbReference type="Pfam" id="PF00172">
    <property type="entry name" value="Zn_clus"/>
    <property type="match status" value="1"/>
</dbReference>
<proteinExistence type="predicted"/>
<evidence type="ECO:0000256" key="2">
    <source>
        <dbReference type="ARBA" id="ARBA00023242"/>
    </source>
</evidence>
<dbReference type="InterPro" id="IPR036864">
    <property type="entry name" value="Zn2-C6_fun-type_DNA-bd_sf"/>
</dbReference>
<dbReference type="PANTHER" id="PTHR31668">
    <property type="entry name" value="GLUCOSE TRANSPORT TRANSCRIPTION REGULATOR RGT1-RELATED-RELATED"/>
    <property type="match status" value="1"/>
</dbReference>
<dbReference type="PANTHER" id="PTHR31668:SF10">
    <property type="entry name" value="ZN(II)2CYS6 TRANSCRIPTION FACTOR (EUROFUNG)"/>
    <property type="match status" value="1"/>
</dbReference>
<keyword evidence="6" id="KW-1185">Reference proteome</keyword>
<dbReference type="GO" id="GO:0005634">
    <property type="term" value="C:nucleus"/>
    <property type="evidence" value="ECO:0007669"/>
    <property type="project" value="TreeGrafter"/>
</dbReference>
<dbReference type="SMART" id="SM00906">
    <property type="entry name" value="Fungal_trans"/>
    <property type="match status" value="1"/>
</dbReference>
<dbReference type="CDD" id="cd00067">
    <property type="entry name" value="GAL4"/>
    <property type="match status" value="1"/>
</dbReference>
<gene>
    <name evidence="5" type="ORF">CLAFUR5_08485</name>
</gene>
<dbReference type="GO" id="GO:0008270">
    <property type="term" value="F:zinc ion binding"/>
    <property type="evidence" value="ECO:0007669"/>
    <property type="project" value="InterPro"/>
</dbReference>
<evidence type="ECO:0000313" key="6">
    <source>
        <dbReference type="Proteomes" id="UP000756132"/>
    </source>
</evidence>
<dbReference type="PROSITE" id="PS50048">
    <property type="entry name" value="ZN2_CY6_FUNGAL_2"/>
    <property type="match status" value="1"/>
</dbReference>
<reference evidence="5" key="2">
    <citation type="journal article" date="2022" name="Microb. Genom.">
        <title>A chromosome-scale genome assembly of the tomato pathogen Cladosporium fulvum reveals a compartmentalized genome architecture and the presence of a dispensable chromosome.</title>
        <authorList>
            <person name="Zaccaron A.Z."/>
            <person name="Chen L.H."/>
            <person name="Samaras A."/>
            <person name="Stergiopoulos I."/>
        </authorList>
    </citation>
    <scope>NUCLEOTIDE SEQUENCE</scope>
    <source>
        <strain evidence="5">Race5_Kim</strain>
    </source>
</reference>
<dbReference type="InterPro" id="IPR050797">
    <property type="entry name" value="Carb_Metab_Trans_Reg"/>
</dbReference>
<dbReference type="GO" id="GO:0003677">
    <property type="term" value="F:DNA binding"/>
    <property type="evidence" value="ECO:0007669"/>
    <property type="project" value="InterPro"/>
</dbReference>
<organism evidence="5 6">
    <name type="scientific">Passalora fulva</name>
    <name type="common">Tomato leaf mold</name>
    <name type="synonym">Cladosporium fulvum</name>
    <dbReference type="NCBI Taxonomy" id="5499"/>
    <lineage>
        <taxon>Eukaryota</taxon>
        <taxon>Fungi</taxon>
        <taxon>Dikarya</taxon>
        <taxon>Ascomycota</taxon>
        <taxon>Pezizomycotina</taxon>
        <taxon>Dothideomycetes</taxon>
        <taxon>Dothideomycetidae</taxon>
        <taxon>Mycosphaerellales</taxon>
        <taxon>Mycosphaerellaceae</taxon>
        <taxon>Fulvia</taxon>
    </lineage>
</organism>
<feature type="domain" description="Zn(2)-C6 fungal-type" evidence="4">
    <location>
        <begin position="22"/>
        <end position="54"/>
    </location>
</feature>
<dbReference type="GO" id="GO:0006351">
    <property type="term" value="P:DNA-templated transcription"/>
    <property type="evidence" value="ECO:0007669"/>
    <property type="project" value="InterPro"/>
</dbReference>
<dbReference type="GO" id="GO:0000981">
    <property type="term" value="F:DNA-binding transcription factor activity, RNA polymerase II-specific"/>
    <property type="evidence" value="ECO:0007669"/>
    <property type="project" value="InterPro"/>
</dbReference>
<dbReference type="CDD" id="cd12148">
    <property type="entry name" value="fungal_TF_MHR"/>
    <property type="match status" value="1"/>
</dbReference>
<evidence type="ECO:0000259" key="4">
    <source>
        <dbReference type="PROSITE" id="PS50048"/>
    </source>
</evidence>
<dbReference type="InterPro" id="IPR007219">
    <property type="entry name" value="XnlR_reg_dom"/>
</dbReference>
<accession>A0A9Q8LE32</accession>